<evidence type="ECO:0000313" key="3">
    <source>
        <dbReference type="Proteomes" id="UP000079169"/>
    </source>
</evidence>
<reference evidence="4" key="1">
    <citation type="submission" date="2025-08" db="UniProtKB">
        <authorList>
            <consortium name="RefSeq"/>
        </authorList>
    </citation>
    <scope>IDENTIFICATION</scope>
</reference>
<dbReference type="KEGG" id="dci:103523692"/>
<dbReference type="PaxDb" id="121845-A0A1S3DS01"/>
<dbReference type="PANTHER" id="PTHR10881">
    <property type="entry name" value="GOLGIN SUBFAMILY A MEMBER-RELATED"/>
    <property type="match status" value="1"/>
</dbReference>
<feature type="compositionally biased region" description="Low complexity" evidence="2">
    <location>
        <begin position="95"/>
        <end position="107"/>
    </location>
</feature>
<name>A0A1S3DS01_DIACI</name>
<feature type="region of interest" description="Disordered" evidence="2">
    <location>
        <begin position="426"/>
        <end position="447"/>
    </location>
</feature>
<accession>A0A1S3DS01</accession>
<feature type="region of interest" description="Disordered" evidence="2">
    <location>
        <begin position="1"/>
        <end position="63"/>
    </location>
</feature>
<organism evidence="3 4">
    <name type="scientific">Diaphorina citri</name>
    <name type="common">Asian citrus psyllid</name>
    <dbReference type="NCBI Taxonomy" id="121845"/>
    <lineage>
        <taxon>Eukaryota</taxon>
        <taxon>Metazoa</taxon>
        <taxon>Ecdysozoa</taxon>
        <taxon>Arthropoda</taxon>
        <taxon>Hexapoda</taxon>
        <taxon>Insecta</taxon>
        <taxon>Pterygota</taxon>
        <taxon>Neoptera</taxon>
        <taxon>Paraneoptera</taxon>
        <taxon>Hemiptera</taxon>
        <taxon>Sternorrhyncha</taxon>
        <taxon>Psylloidea</taxon>
        <taxon>Psyllidae</taxon>
        <taxon>Diaphorininae</taxon>
        <taxon>Diaphorina</taxon>
    </lineage>
</organism>
<dbReference type="STRING" id="121845.A0A1S3DS01"/>
<protein>
    <submittedName>
        <fullName evidence="4">Kinesin-like protein KIN-14P</fullName>
    </submittedName>
</protein>
<dbReference type="GO" id="GO:0032580">
    <property type="term" value="C:Golgi cisterna membrane"/>
    <property type="evidence" value="ECO:0007669"/>
    <property type="project" value="TreeGrafter"/>
</dbReference>
<feature type="compositionally biased region" description="Low complexity" evidence="2">
    <location>
        <begin position="33"/>
        <end position="46"/>
    </location>
</feature>
<gene>
    <name evidence="4" type="primary">LOC103523692</name>
</gene>
<feature type="region of interest" description="Disordered" evidence="2">
    <location>
        <begin position="80"/>
        <end position="112"/>
    </location>
</feature>
<feature type="compositionally biased region" description="Basic and acidic residues" evidence="2">
    <location>
        <begin position="1"/>
        <end position="14"/>
    </location>
</feature>
<evidence type="ECO:0000313" key="4">
    <source>
        <dbReference type="RefSeq" id="XP_008486934.1"/>
    </source>
</evidence>
<feature type="compositionally biased region" description="Polar residues" evidence="2">
    <location>
        <begin position="17"/>
        <end position="32"/>
    </location>
</feature>
<dbReference type="PANTHER" id="PTHR10881:SF46">
    <property type="entry name" value="GOLGIN SUBFAMILY A MEMBER 2"/>
    <property type="match status" value="1"/>
</dbReference>
<keyword evidence="3" id="KW-1185">Reference proteome</keyword>
<dbReference type="AlphaFoldDB" id="A0A1S3DS01"/>
<dbReference type="GO" id="GO:0000137">
    <property type="term" value="C:Golgi cis cisterna"/>
    <property type="evidence" value="ECO:0007669"/>
    <property type="project" value="TreeGrafter"/>
</dbReference>
<dbReference type="GO" id="GO:0007030">
    <property type="term" value="P:Golgi organization"/>
    <property type="evidence" value="ECO:0007669"/>
    <property type="project" value="TreeGrafter"/>
</dbReference>
<feature type="coiled-coil region" evidence="1">
    <location>
        <begin position="168"/>
        <end position="202"/>
    </location>
</feature>
<dbReference type="RefSeq" id="XP_008486934.1">
    <property type="nucleotide sequence ID" value="XM_008488712.2"/>
</dbReference>
<dbReference type="OMA" id="HKSANME"/>
<dbReference type="GeneID" id="103523692"/>
<evidence type="ECO:0000256" key="1">
    <source>
        <dbReference type="SAM" id="Coils"/>
    </source>
</evidence>
<evidence type="ECO:0000256" key="2">
    <source>
        <dbReference type="SAM" id="MobiDB-lite"/>
    </source>
</evidence>
<dbReference type="Proteomes" id="UP000079169">
    <property type="component" value="Unplaced"/>
</dbReference>
<sequence length="447" mass="49564">MNVNPFEHRNEKMVSDFLNSEASTDTDQTNAQERLLPSSSEELSGSQTVDPQPPMTTPNTPINLLNDTYRRNLLSLSTSKSTSIEDYTDKSTRGTSTVSKSVSLESSAGGGGGGGGVYFDDLMMKPSDSTNSSTVFSSCDNIRKLLSSAAESSSEPACTNSHCEEACMLEMEKRNEELSALLSGEQNKSDQLEVQVAQLKSEVHALHGALAEKDKYYASAGQDLQQQIKSQTHTIQILIEEKNQLEARLNASGDAVEAKNREMDELKGRLAISKHKSANMERDMMVLQEQMKQEKKLLQETTAALSQERKQLEDLAEDKVELTHKLDTKSKELQQVQILLQERDSQLSLMHLKVQQLSAAGGMQSSDVTSDVLSLQQERDQLKSNVTELSEHLKALTRERDKTVQYHVQMIDSLKAKNEEAHQSLHGIVENERSLIARSMSESNPST</sequence>
<feature type="coiled-coil region" evidence="1">
    <location>
        <begin position="372"/>
        <end position="399"/>
    </location>
</feature>
<dbReference type="GO" id="GO:0005801">
    <property type="term" value="C:cis-Golgi network"/>
    <property type="evidence" value="ECO:0007669"/>
    <property type="project" value="TreeGrafter"/>
</dbReference>
<feature type="coiled-coil region" evidence="1">
    <location>
        <begin position="228"/>
        <end position="332"/>
    </location>
</feature>
<keyword evidence="1" id="KW-0175">Coiled coil</keyword>
<dbReference type="InterPro" id="IPR024858">
    <property type="entry name" value="GOLGA"/>
</dbReference>
<proteinExistence type="predicted"/>
<feature type="compositionally biased region" description="Basic and acidic residues" evidence="2">
    <location>
        <begin position="426"/>
        <end position="435"/>
    </location>
</feature>